<dbReference type="GO" id="GO:0003676">
    <property type="term" value="F:nucleic acid binding"/>
    <property type="evidence" value="ECO:0007669"/>
    <property type="project" value="InterPro"/>
</dbReference>
<sequence>MRGWLAKLLGDKGERAAAKFLKKKGFCILARQYKNRVGEIDLIATDKETIVFVEVKTRKSNRAGIPVEAVTLTKQKQIIRTALVYLKRYQLLDHRVRFDVVGIIWEADSSTPEISHYLNAFSSDDFGQMFS</sequence>
<dbReference type="InterPro" id="IPR003509">
    <property type="entry name" value="UPF0102_YraN-like"/>
</dbReference>
<dbReference type="AlphaFoldDB" id="A0A3B1DVN3"/>
<dbReference type="PANTHER" id="PTHR34039">
    <property type="entry name" value="UPF0102 PROTEIN YRAN"/>
    <property type="match status" value="1"/>
</dbReference>
<dbReference type="NCBIfam" id="TIGR00252">
    <property type="entry name" value="YraN family protein"/>
    <property type="match status" value="1"/>
</dbReference>
<gene>
    <name evidence="1" type="ORF">MNBD_PLANCTO02-732</name>
</gene>
<dbReference type="SUPFAM" id="SSF52980">
    <property type="entry name" value="Restriction endonuclease-like"/>
    <property type="match status" value="1"/>
</dbReference>
<dbReference type="NCBIfam" id="NF009154">
    <property type="entry name" value="PRK12497.3-3"/>
    <property type="match status" value="1"/>
</dbReference>
<dbReference type="HAMAP" id="MF_00048">
    <property type="entry name" value="UPF0102"/>
    <property type="match status" value="1"/>
</dbReference>
<dbReference type="EMBL" id="UOGL01000407">
    <property type="protein sequence ID" value="VAX40168.1"/>
    <property type="molecule type" value="Genomic_DNA"/>
</dbReference>
<accession>A0A3B1DVN3</accession>
<dbReference type="Pfam" id="PF02021">
    <property type="entry name" value="UPF0102"/>
    <property type="match status" value="1"/>
</dbReference>
<dbReference type="InterPro" id="IPR011856">
    <property type="entry name" value="tRNA_endonuc-like_dom_sf"/>
</dbReference>
<name>A0A3B1DVN3_9ZZZZ</name>
<dbReference type="InterPro" id="IPR011335">
    <property type="entry name" value="Restrct_endonuc-II-like"/>
</dbReference>
<dbReference type="PANTHER" id="PTHR34039:SF1">
    <property type="entry name" value="UPF0102 PROTEIN YRAN"/>
    <property type="match status" value="1"/>
</dbReference>
<proteinExistence type="inferred from homology"/>
<reference evidence="1" key="1">
    <citation type="submission" date="2018-06" db="EMBL/GenBank/DDBJ databases">
        <authorList>
            <person name="Zhirakovskaya E."/>
        </authorList>
    </citation>
    <scope>NUCLEOTIDE SEQUENCE</scope>
</reference>
<evidence type="ECO:0000313" key="1">
    <source>
        <dbReference type="EMBL" id="VAX40168.1"/>
    </source>
</evidence>
<dbReference type="CDD" id="cd20736">
    <property type="entry name" value="PoNe_Nuclease"/>
    <property type="match status" value="1"/>
</dbReference>
<dbReference type="NCBIfam" id="NF009150">
    <property type="entry name" value="PRK12497.1-3"/>
    <property type="match status" value="1"/>
</dbReference>
<organism evidence="1">
    <name type="scientific">hydrothermal vent metagenome</name>
    <dbReference type="NCBI Taxonomy" id="652676"/>
    <lineage>
        <taxon>unclassified sequences</taxon>
        <taxon>metagenomes</taxon>
        <taxon>ecological metagenomes</taxon>
    </lineage>
</organism>
<dbReference type="Gene3D" id="3.40.1350.10">
    <property type="match status" value="1"/>
</dbReference>
<protein>
    <submittedName>
        <fullName evidence="1">Uncharacterized protein</fullName>
    </submittedName>
</protein>